<sequence length="176" mass="20044">PHREAGKPAGYSGQAARIRCPKATDGEERAGQVRPPRREGRWGLGRATSRRRPLAKRPSLEERRRKVRPGRPAVAEHLPAETMLAANRTDAWLHRLDSVLRSLNHTLHHPQPCAQDGNLGRDDDDEKNAYMYILFVMVLFAITVGSLILGYTRSRKEVDKQSDPYRVYIQERVSMI</sequence>
<dbReference type="PANTHER" id="PTHR15282:SF6">
    <property type="entry name" value="POTASSIUM VOLTAGE-GATED CHANNEL SUBFAMILY E MEMBER 3"/>
    <property type="match status" value="1"/>
</dbReference>
<evidence type="ECO:0000256" key="2">
    <source>
        <dbReference type="ARBA" id="ARBA00005688"/>
    </source>
</evidence>
<feature type="compositionally biased region" description="Basic and acidic residues" evidence="6">
    <location>
        <begin position="22"/>
        <end position="41"/>
    </location>
</feature>
<keyword evidence="8" id="KW-1185">Reference proteome</keyword>
<keyword evidence="3 7" id="KW-0812">Transmembrane</keyword>
<evidence type="ECO:0000256" key="6">
    <source>
        <dbReference type="SAM" id="MobiDB-lite"/>
    </source>
</evidence>
<organism evidence="8 9">
    <name type="scientific">Gekko japonicus</name>
    <name type="common">Schlegel's Japanese gecko</name>
    <dbReference type="NCBI Taxonomy" id="146911"/>
    <lineage>
        <taxon>Eukaryota</taxon>
        <taxon>Metazoa</taxon>
        <taxon>Chordata</taxon>
        <taxon>Craniata</taxon>
        <taxon>Vertebrata</taxon>
        <taxon>Euteleostomi</taxon>
        <taxon>Lepidosauria</taxon>
        <taxon>Squamata</taxon>
        <taxon>Bifurcata</taxon>
        <taxon>Gekkota</taxon>
        <taxon>Gekkonidae</taxon>
        <taxon>Gekkoninae</taxon>
        <taxon>Gekko</taxon>
    </lineage>
</organism>
<feature type="region of interest" description="Disordered" evidence="6">
    <location>
        <begin position="1"/>
        <end position="71"/>
    </location>
</feature>
<comment type="subcellular location">
    <subcellularLocation>
        <location evidence="1">Membrane</location>
        <topology evidence="1">Single-pass membrane protein</topology>
    </subcellularLocation>
</comment>
<protein>
    <submittedName>
        <fullName evidence="9">Potassium voltage-gated channel subfamily E member 3</fullName>
    </submittedName>
</protein>
<evidence type="ECO:0000313" key="9">
    <source>
        <dbReference type="RefSeq" id="XP_015280670.1"/>
    </source>
</evidence>
<keyword evidence="4 7" id="KW-1133">Transmembrane helix</keyword>
<dbReference type="Proteomes" id="UP000694871">
    <property type="component" value="Unplaced"/>
</dbReference>
<evidence type="ECO:0000313" key="8">
    <source>
        <dbReference type="Proteomes" id="UP000694871"/>
    </source>
</evidence>
<keyword evidence="5 7" id="KW-0472">Membrane</keyword>
<proteinExistence type="inferred from homology"/>
<feature type="non-terminal residue" evidence="9">
    <location>
        <position position="1"/>
    </location>
</feature>
<name>A0ABM1L3Y3_GEKJA</name>
<dbReference type="Pfam" id="PF02060">
    <property type="entry name" value="ISK_Channel"/>
    <property type="match status" value="1"/>
</dbReference>
<evidence type="ECO:0000256" key="3">
    <source>
        <dbReference type="ARBA" id="ARBA00022692"/>
    </source>
</evidence>
<gene>
    <name evidence="9" type="primary">KCNE3</name>
</gene>
<dbReference type="GeneID" id="107122154"/>
<accession>A0ABM1L3Y3</accession>
<feature type="transmembrane region" description="Helical" evidence="7">
    <location>
        <begin position="129"/>
        <end position="151"/>
    </location>
</feature>
<evidence type="ECO:0000256" key="1">
    <source>
        <dbReference type="ARBA" id="ARBA00004167"/>
    </source>
</evidence>
<dbReference type="PANTHER" id="PTHR15282">
    <property type="entry name" value="POTASSIUM VOLTAGE-GATED CHANNEL SUBFAMILY E MEMBER 1, 3"/>
    <property type="match status" value="1"/>
</dbReference>
<comment type="similarity">
    <text evidence="2">Belongs to the potassium channel KCNE family.</text>
</comment>
<evidence type="ECO:0000256" key="4">
    <source>
        <dbReference type="ARBA" id="ARBA00022989"/>
    </source>
</evidence>
<evidence type="ECO:0000256" key="7">
    <source>
        <dbReference type="SAM" id="Phobius"/>
    </source>
</evidence>
<reference evidence="9" key="1">
    <citation type="submission" date="2025-08" db="UniProtKB">
        <authorList>
            <consortium name="RefSeq"/>
        </authorList>
    </citation>
    <scope>IDENTIFICATION</scope>
</reference>
<dbReference type="InterPro" id="IPR000369">
    <property type="entry name" value="K_chnl_KCNE"/>
</dbReference>
<dbReference type="RefSeq" id="XP_015280670.1">
    <property type="nucleotide sequence ID" value="XM_015425184.1"/>
</dbReference>
<evidence type="ECO:0000256" key="5">
    <source>
        <dbReference type="ARBA" id="ARBA00023136"/>
    </source>
</evidence>